<comment type="caution">
    <text evidence="2">The sequence shown here is derived from an EMBL/GenBank/DDBJ whole genome shotgun (WGS) entry which is preliminary data.</text>
</comment>
<protein>
    <submittedName>
        <fullName evidence="2">Uncharacterized protein</fullName>
    </submittedName>
</protein>
<accession>D3B154</accession>
<keyword evidence="1" id="KW-0812">Transmembrane</keyword>
<evidence type="ECO:0000256" key="1">
    <source>
        <dbReference type="SAM" id="Phobius"/>
    </source>
</evidence>
<dbReference type="RefSeq" id="XP_020437138.1">
    <property type="nucleotide sequence ID" value="XM_020573021.1"/>
</dbReference>
<dbReference type="GeneID" id="31357550"/>
<dbReference type="Proteomes" id="UP000001396">
    <property type="component" value="Unassembled WGS sequence"/>
</dbReference>
<organism evidence="2 3">
    <name type="scientific">Heterostelium pallidum (strain ATCC 26659 / Pp 5 / PN500)</name>
    <name type="common">Cellular slime mold</name>
    <name type="synonym">Polysphondylium pallidum</name>
    <dbReference type="NCBI Taxonomy" id="670386"/>
    <lineage>
        <taxon>Eukaryota</taxon>
        <taxon>Amoebozoa</taxon>
        <taxon>Evosea</taxon>
        <taxon>Eumycetozoa</taxon>
        <taxon>Dictyostelia</taxon>
        <taxon>Acytosteliales</taxon>
        <taxon>Acytosteliaceae</taxon>
        <taxon>Heterostelium</taxon>
    </lineage>
</organism>
<keyword evidence="3" id="KW-1185">Reference proteome</keyword>
<gene>
    <name evidence="2" type="ORF">PPL_02024</name>
</gene>
<dbReference type="AlphaFoldDB" id="D3B154"/>
<keyword evidence="1" id="KW-1133">Transmembrane helix</keyword>
<keyword evidence="1" id="KW-0472">Membrane</keyword>
<proteinExistence type="predicted"/>
<name>D3B154_HETP5</name>
<feature type="transmembrane region" description="Helical" evidence="1">
    <location>
        <begin position="49"/>
        <end position="67"/>
    </location>
</feature>
<reference evidence="2 3" key="1">
    <citation type="journal article" date="2011" name="Genome Res.">
        <title>Phylogeny-wide analysis of social amoeba genomes highlights ancient origins for complex intercellular communication.</title>
        <authorList>
            <person name="Heidel A.J."/>
            <person name="Lawal H.M."/>
            <person name="Felder M."/>
            <person name="Schilde C."/>
            <person name="Helps N.R."/>
            <person name="Tunggal B."/>
            <person name="Rivero F."/>
            <person name="John U."/>
            <person name="Schleicher M."/>
            <person name="Eichinger L."/>
            <person name="Platzer M."/>
            <person name="Noegel A.A."/>
            <person name="Schaap P."/>
            <person name="Gloeckner G."/>
        </authorList>
    </citation>
    <scope>NUCLEOTIDE SEQUENCE [LARGE SCALE GENOMIC DNA]</scope>
    <source>
        <strain evidence="3">ATCC 26659 / Pp 5 / PN500</strain>
    </source>
</reference>
<sequence>MTRDTERVFISDFQRIIQRHIMYQQSSTSYRTLSKKEKAKKDKHKANKVFAFGIGLALGKVLISRIFKLLNFPAEF</sequence>
<dbReference type="InParanoid" id="D3B154"/>
<evidence type="ECO:0000313" key="3">
    <source>
        <dbReference type="Proteomes" id="UP000001396"/>
    </source>
</evidence>
<evidence type="ECO:0000313" key="2">
    <source>
        <dbReference type="EMBL" id="EFA85028.1"/>
    </source>
</evidence>
<dbReference type="EMBL" id="ADBJ01000008">
    <property type="protein sequence ID" value="EFA85028.1"/>
    <property type="molecule type" value="Genomic_DNA"/>
</dbReference>